<feature type="compositionally biased region" description="Polar residues" evidence="6">
    <location>
        <begin position="304"/>
        <end position="317"/>
    </location>
</feature>
<dbReference type="AlphaFoldDB" id="A0A2T0FN00"/>
<dbReference type="GeneID" id="36517729"/>
<evidence type="ECO:0000256" key="6">
    <source>
        <dbReference type="SAM" id="MobiDB-lite"/>
    </source>
</evidence>
<dbReference type="InterPro" id="IPR013087">
    <property type="entry name" value="Znf_C2H2_type"/>
</dbReference>
<protein>
    <recommendedName>
        <fullName evidence="7">C2H2-type domain-containing protein</fullName>
    </recommendedName>
</protein>
<dbReference type="PANTHER" id="PTHR24379:SF127">
    <property type="entry name" value="BLOODY FINGERS-RELATED"/>
    <property type="match status" value="1"/>
</dbReference>
<feature type="compositionally biased region" description="Low complexity" evidence="6">
    <location>
        <begin position="200"/>
        <end position="218"/>
    </location>
</feature>
<keyword evidence="1" id="KW-0479">Metal-binding</keyword>
<feature type="domain" description="C2H2-type" evidence="7">
    <location>
        <begin position="72"/>
        <end position="100"/>
    </location>
</feature>
<evidence type="ECO:0000256" key="1">
    <source>
        <dbReference type="ARBA" id="ARBA00022723"/>
    </source>
</evidence>
<feature type="region of interest" description="Disordered" evidence="6">
    <location>
        <begin position="200"/>
        <end position="235"/>
    </location>
</feature>
<feature type="domain" description="C2H2-type" evidence="7">
    <location>
        <begin position="388"/>
        <end position="410"/>
    </location>
</feature>
<evidence type="ECO:0000313" key="8">
    <source>
        <dbReference type="EMBL" id="PRT56361.1"/>
    </source>
</evidence>
<dbReference type="GO" id="GO:0000977">
    <property type="term" value="F:RNA polymerase II transcription regulatory region sequence-specific DNA binding"/>
    <property type="evidence" value="ECO:0007669"/>
    <property type="project" value="TreeGrafter"/>
</dbReference>
<feature type="compositionally biased region" description="Low complexity" evidence="6">
    <location>
        <begin position="318"/>
        <end position="343"/>
    </location>
</feature>
<accession>A0A2T0FN00</accession>
<dbReference type="GO" id="GO:0005634">
    <property type="term" value="C:nucleus"/>
    <property type="evidence" value="ECO:0007669"/>
    <property type="project" value="TreeGrafter"/>
</dbReference>
<dbReference type="RefSeq" id="XP_024666306.1">
    <property type="nucleotide sequence ID" value="XM_024810538.1"/>
</dbReference>
<feature type="region of interest" description="Disordered" evidence="6">
    <location>
        <begin position="146"/>
        <end position="169"/>
    </location>
</feature>
<dbReference type="PROSITE" id="PS00028">
    <property type="entry name" value="ZINC_FINGER_C2H2_1"/>
    <property type="match status" value="4"/>
</dbReference>
<evidence type="ECO:0000256" key="2">
    <source>
        <dbReference type="ARBA" id="ARBA00022737"/>
    </source>
</evidence>
<proteinExistence type="predicted"/>
<sequence>MHSNAPEDGFQCLVKSCSFVSSSKREFNAHKLAHDGINAKRWLPYTCSQCPARFYSSDDQMRHAESQGSKQYVCPRCPESFYFKPGLEMHYEVAHANEPNPDIPIPFQCPHCKFVCKTPLGLEMHLRWRYMGACLAEISASAKQTASGADPVGGAGQQPSPTLGEDPHRPIVQPIATRLSIGCPSELSGNSTPVYAPVATPTSGSVSVPSSVAGADASNQASPRQTPDFGPASLGAKPSLNTLAAAVAANYQEMLSPTNSTDMVMGTYTPDDVQSKQMATSSGMIPLGYSSANMSFKNGVVTPLSNNSPSATPLSTVSSAYRETSTSSLSSPNPEELSPSSRLGVRSGGDKPNTFSCSDCMESFSSRELFNYHLRTAHFVPLSSERKFECKTCFKVCTTQSGLDYHNRTHLKSIEERRAYKCQECSQVFTVRSTLYRHQRTQHAATLDERKPYRCMYCGKAFASRYNLNRHADTRHPGLSREPLK</sequence>
<feature type="domain" description="C2H2-type" evidence="7">
    <location>
        <begin position="453"/>
        <end position="481"/>
    </location>
</feature>
<dbReference type="GO" id="GO:0008270">
    <property type="term" value="F:zinc ion binding"/>
    <property type="evidence" value="ECO:0007669"/>
    <property type="project" value="UniProtKB-KW"/>
</dbReference>
<dbReference type="EMBL" id="NDIQ01000022">
    <property type="protein sequence ID" value="PRT56361.1"/>
    <property type="molecule type" value="Genomic_DNA"/>
</dbReference>
<evidence type="ECO:0000313" key="9">
    <source>
        <dbReference type="Proteomes" id="UP000238350"/>
    </source>
</evidence>
<feature type="domain" description="C2H2-type" evidence="7">
    <location>
        <begin position="420"/>
        <end position="448"/>
    </location>
</feature>
<evidence type="ECO:0000256" key="3">
    <source>
        <dbReference type="ARBA" id="ARBA00022771"/>
    </source>
</evidence>
<dbReference type="SUPFAM" id="SSF57667">
    <property type="entry name" value="beta-beta-alpha zinc fingers"/>
    <property type="match status" value="3"/>
</dbReference>
<dbReference type="OrthoDB" id="4748970at2759"/>
<evidence type="ECO:0000259" key="7">
    <source>
        <dbReference type="PROSITE" id="PS50157"/>
    </source>
</evidence>
<dbReference type="PROSITE" id="PS50157">
    <property type="entry name" value="ZINC_FINGER_C2H2_2"/>
    <property type="match status" value="5"/>
</dbReference>
<organism evidence="8 9">
    <name type="scientific">Wickerhamiella sorbophila</name>
    <dbReference type="NCBI Taxonomy" id="45607"/>
    <lineage>
        <taxon>Eukaryota</taxon>
        <taxon>Fungi</taxon>
        <taxon>Dikarya</taxon>
        <taxon>Ascomycota</taxon>
        <taxon>Saccharomycotina</taxon>
        <taxon>Dipodascomycetes</taxon>
        <taxon>Dipodascales</taxon>
        <taxon>Trichomonascaceae</taxon>
        <taxon>Wickerhamiella</taxon>
    </lineage>
</organism>
<feature type="domain" description="C2H2-type" evidence="7">
    <location>
        <begin position="355"/>
        <end position="378"/>
    </location>
</feature>
<dbReference type="FunFam" id="3.30.160.60:FF:000110">
    <property type="entry name" value="Zinc finger protein-like"/>
    <property type="match status" value="1"/>
</dbReference>
<evidence type="ECO:0000256" key="4">
    <source>
        <dbReference type="ARBA" id="ARBA00022833"/>
    </source>
</evidence>
<dbReference type="GO" id="GO:0000981">
    <property type="term" value="F:DNA-binding transcription factor activity, RNA polymerase II-specific"/>
    <property type="evidence" value="ECO:0007669"/>
    <property type="project" value="TreeGrafter"/>
</dbReference>
<dbReference type="STRING" id="45607.A0A2T0FN00"/>
<evidence type="ECO:0000256" key="5">
    <source>
        <dbReference type="PROSITE-ProRule" id="PRU00042"/>
    </source>
</evidence>
<keyword evidence="4" id="KW-0862">Zinc</keyword>
<name>A0A2T0FN00_9ASCO</name>
<gene>
    <name evidence="8" type="ORF">B9G98_03981</name>
</gene>
<dbReference type="Pfam" id="PF00096">
    <property type="entry name" value="zf-C2H2"/>
    <property type="match status" value="3"/>
</dbReference>
<dbReference type="InterPro" id="IPR036236">
    <property type="entry name" value="Znf_C2H2_sf"/>
</dbReference>
<keyword evidence="9" id="KW-1185">Reference proteome</keyword>
<dbReference type="SMART" id="SM00355">
    <property type="entry name" value="ZnF_C2H2"/>
    <property type="match status" value="8"/>
</dbReference>
<feature type="region of interest" description="Disordered" evidence="6">
    <location>
        <begin position="304"/>
        <end position="349"/>
    </location>
</feature>
<keyword evidence="2" id="KW-0677">Repeat</keyword>
<dbReference type="Proteomes" id="UP000238350">
    <property type="component" value="Unassembled WGS sequence"/>
</dbReference>
<reference evidence="8 9" key="1">
    <citation type="submission" date="2017-04" db="EMBL/GenBank/DDBJ databases">
        <title>Genome sequencing of [Candida] sorbophila.</title>
        <authorList>
            <person name="Ahn J.O."/>
        </authorList>
    </citation>
    <scope>NUCLEOTIDE SEQUENCE [LARGE SCALE GENOMIC DNA]</scope>
    <source>
        <strain evidence="8 9">DS02</strain>
    </source>
</reference>
<dbReference type="PANTHER" id="PTHR24379">
    <property type="entry name" value="KRAB AND ZINC FINGER DOMAIN-CONTAINING"/>
    <property type="match status" value="1"/>
</dbReference>
<dbReference type="Gene3D" id="3.30.160.60">
    <property type="entry name" value="Classic Zinc Finger"/>
    <property type="match status" value="5"/>
</dbReference>
<comment type="caution">
    <text evidence="8">The sequence shown here is derived from an EMBL/GenBank/DDBJ whole genome shotgun (WGS) entry which is preliminary data.</text>
</comment>
<keyword evidence="3 5" id="KW-0863">Zinc-finger</keyword>